<dbReference type="EMBL" id="JACHEP010000012">
    <property type="protein sequence ID" value="MBB5325187.1"/>
    <property type="molecule type" value="Genomic_DNA"/>
</dbReference>
<dbReference type="Proteomes" id="UP000520011">
    <property type="component" value="Unassembled WGS sequence"/>
</dbReference>
<protein>
    <submittedName>
        <fullName evidence="2">Xanthine/uracil/vitamin C permease (AzgA family)</fullName>
    </submittedName>
</protein>
<evidence type="ECO:0000313" key="2">
    <source>
        <dbReference type="EMBL" id="MBB5325025.1"/>
    </source>
</evidence>
<evidence type="ECO:0000313" key="3">
    <source>
        <dbReference type="EMBL" id="MBB5325187.1"/>
    </source>
</evidence>
<evidence type="ECO:0000313" key="4">
    <source>
        <dbReference type="Proteomes" id="UP000520011"/>
    </source>
</evidence>
<name>A0A7W8IQS1_9BACL</name>
<accession>A0A7W8IQS1</accession>
<reference evidence="2 4" key="1">
    <citation type="submission" date="2020-08" db="EMBL/GenBank/DDBJ databases">
        <title>Genomic Encyclopedia of Type Strains, Phase IV (KMG-IV): sequencing the most valuable type-strain genomes for metagenomic binning, comparative biology and taxonomic classification.</title>
        <authorList>
            <person name="Goeker M."/>
        </authorList>
    </citation>
    <scope>NUCLEOTIDE SEQUENCE [LARGE SCALE GENOMIC DNA]</scope>
    <source>
        <strain evidence="2 4">DSM 16325</strain>
    </source>
</reference>
<evidence type="ECO:0000256" key="1">
    <source>
        <dbReference type="SAM" id="Phobius"/>
    </source>
</evidence>
<proteinExistence type="predicted"/>
<keyword evidence="1" id="KW-1133">Transmembrane helix</keyword>
<keyword evidence="1" id="KW-0812">Transmembrane</keyword>
<comment type="caution">
    <text evidence="2">The sequence shown here is derived from an EMBL/GenBank/DDBJ whole genome shotgun (WGS) entry which is preliminary data.</text>
</comment>
<keyword evidence="4" id="KW-1185">Reference proteome</keyword>
<sequence>MLKGRGKEVHPILYILFFIFLAYFVFLRE</sequence>
<dbReference type="AlphaFoldDB" id="A0A7W8IQS1"/>
<feature type="transmembrane region" description="Helical" evidence="1">
    <location>
        <begin position="12"/>
        <end position="28"/>
    </location>
</feature>
<keyword evidence="1" id="KW-0472">Membrane</keyword>
<organism evidence="2 4">
    <name type="scientific">Anoxybacteroides tepidamans</name>
    <dbReference type="NCBI Taxonomy" id="265948"/>
    <lineage>
        <taxon>Bacteria</taxon>
        <taxon>Bacillati</taxon>
        <taxon>Bacillota</taxon>
        <taxon>Bacilli</taxon>
        <taxon>Bacillales</taxon>
        <taxon>Anoxybacillaceae</taxon>
        <taxon>Anoxybacteroides</taxon>
    </lineage>
</organism>
<dbReference type="EMBL" id="JACHEP010000011">
    <property type="protein sequence ID" value="MBB5325025.1"/>
    <property type="molecule type" value="Genomic_DNA"/>
</dbReference>
<gene>
    <name evidence="2" type="ORF">HNQ34_002124</name>
    <name evidence="3" type="ORF">HNQ34_002286</name>
</gene>